<dbReference type="Proteomes" id="UP000032024">
    <property type="component" value="Chromosome"/>
</dbReference>
<protein>
    <submittedName>
        <fullName evidence="4">Short-chain dehydrogenase</fullName>
    </submittedName>
</protein>
<feature type="domain" description="Ketoreductase" evidence="3">
    <location>
        <begin position="7"/>
        <end position="180"/>
    </location>
</feature>
<dbReference type="RefSeq" id="WP_017551572.1">
    <property type="nucleotide sequence ID" value="NZ_CP010525.1"/>
</dbReference>
<evidence type="ECO:0000256" key="1">
    <source>
        <dbReference type="ARBA" id="ARBA00006484"/>
    </source>
</evidence>
<name>A0A0C5CIS0_HEYCO</name>
<dbReference type="GO" id="GO:0008206">
    <property type="term" value="P:bile acid metabolic process"/>
    <property type="evidence" value="ECO:0007669"/>
    <property type="project" value="UniProtKB-ARBA"/>
</dbReference>
<dbReference type="NCBIfam" id="NF005559">
    <property type="entry name" value="PRK07231.1"/>
    <property type="match status" value="1"/>
</dbReference>
<comment type="similarity">
    <text evidence="1">Belongs to the short-chain dehydrogenases/reductases (SDR) family.</text>
</comment>
<dbReference type="FunFam" id="3.40.50.720:FF:000084">
    <property type="entry name" value="Short-chain dehydrogenase reductase"/>
    <property type="match status" value="1"/>
</dbReference>
<keyword evidence="2" id="KW-0560">Oxidoreductase</keyword>
<evidence type="ECO:0000313" key="5">
    <source>
        <dbReference type="Proteomes" id="UP000032024"/>
    </source>
</evidence>
<dbReference type="Pfam" id="PF13561">
    <property type="entry name" value="adh_short_C2"/>
    <property type="match status" value="1"/>
</dbReference>
<dbReference type="PRINTS" id="PR00080">
    <property type="entry name" value="SDRFAMILY"/>
</dbReference>
<dbReference type="InterPro" id="IPR020904">
    <property type="entry name" value="Sc_DH/Rdtase_CS"/>
</dbReference>
<evidence type="ECO:0000313" key="4">
    <source>
        <dbReference type="EMBL" id="AJO21267.1"/>
    </source>
</evidence>
<gene>
    <name evidence="4" type="ORF">SB48_HM08orf00730</name>
</gene>
<dbReference type="AlphaFoldDB" id="A0A0C5CIS0"/>
<dbReference type="PANTHER" id="PTHR42760:SF133">
    <property type="entry name" value="3-OXOACYL-[ACYL-CARRIER-PROTEIN] REDUCTASE"/>
    <property type="match status" value="1"/>
</dbReference>
<dbReference type="InterPro" id="IPR057326">
    <property type="entry name" value="KR_dom"/>
</dbReference>
<evidence type="ECO:0000256" key="2">
    <source>
        <dbReference type="ARBA" id="ARBA00023002"/>
    </source>
</evidence>
<keyword evidence="5" id="KW-1185">Reference proteome</keyword>
<dbReference type="GO" id="GO:0016616">
    <property type="term" value="F:oxidoreductase activity, acting on the CH-OH group of donors, NAD or NADP as acceptor"/>
    <property type="evidence" value="ECO:0007669"/>
    <property type="project" value="UniProtKB-ARBA"/>
</dbReference>
<dbReference type="PRINTS" id="PR00081">
    <property type="entry name" value="GDHRDH"/>
</dbReference>
<dbReference type="SUPFAM" id="SSF51735">
    <property type="entry name" value="NAD(P)-binding Rossmann-fold domains"/>
    <property type="match status" value="1"/>
</dbReference>
<accession>A0A0C5CIS0</accession>
<reference evidence="5" key="1">
    <citation type="submission" date="2015-01" db="EMBL/GenBank/DDBJ databases">
        <title>Comparative genome analysis of Bacillus coagulans HM-08, Clostridium butyricum HM-68, Bacillus subtilis HM-66 and Bacillus paralicheniformis BL-09.</title>
        <authorList>
            <person name="Zhang H."/>
        </authorList>
    </citation>
    <scope>NUCLEOTIDE SEQUENCE [LARGE SCALE GENOMIC DNA]</scope>
    <source>
        <strain evidence="5">HM-08</strain>
    </source>
</reference>
<dbReference type="Gene3D" id="3.40.50.720">
    <property type="entry name" value="NAD(P)-binding Rossmann-like Domain"/>
    <property type="match status" value="1"/>
</dbReference>
<dbReference type="PROSITE" id="PS00061">
    <property type="entry name" value="ADH_SHORT"/>
    <property type="match status" value="1"/>
</dbReference>
<dbReference type="InterPro" id="IPR002347">
    <property type="entry name" value="SDR_fam"/>
</dbReference>
<sequence>MAKLQGKTALITGGSRGLGAAMAITFAEEGAENLILGDVLLEESKEIARKIKKQFGTNVLPVQLDVSLEEDWAEVIETIRRTFGKLDILVNNAGINKRAKFADCELEDWNRVIAVNQTGVFLGMKHACQLLKEQPQSAIVNVSSIAGLTGYFAVAYTASKWAIRGMTKAAAMEFSDWGIRVNSVHPGFVYTPLTQAASKMVDAFNEITALERPGEPEEIAKAVAFLASDDASYITGAELAVDGGMTAGGGPRHVVKNLNLL</sequence>
<proteinExistence type="inferred from homology"/>
<evidence type="ECO:0000259" key="3">
    <source>
        <dbReference type="SMART" id="SM00822"/>
    </source>
</evidence>
<dbReference type="PANTHER" id="PTHR42760">
    <property type="entry name" value="SHORT-CHAIN DEHYDROGENASES/REDUCTASES FAMILY MEMBER"/>
    <property type="match status" value="1"/>
</dbReference>
<dbReference type="InterPro" id="IPR036291">
    <property type="entry name" value="NAD(P)-bd_dom_sf"/>
</dbReference>
<dbReference type="SMART" id="SM00822">
    <property type="entry name" value="PKS_KR"/>
    <property type="match status" value="1"/>
</dbReference>
<dbReference type="EMBL" id="CP010525">
    <property type="protein sequence ID" value="AJO21267.1"/>
    <property type="molecule type" value="Genomic_DNA"/>
</dbReference>
<organism evidence="4 5">
    <name type="scientific">Heyndrickxia coagulans</name>
    <name type="common">Weizmannia coagulans</name>
    <dbReference type="NCBI Taxonomy" id="1398"/>
    <lineage>
        <taxon>Bacteria</taxon>
        <taxon>Bacillati</taxon>
        <taxon>Bacillota</taxon>
        <taxon>Bacilli</taxon>
        <taxon>Bacillales</taxon>
        <taxon>Bacillaceae</taxon>
        <taxon>Heyndrickxia</taxon>
    </lineage>
</organism>